<sequence>MIYLTANEISMPILGLGTYKIKSFDLCYNVVENALKYGYRMFDTAQVYKNEEDLGKSFEIILPKLNLKREDIFIITKIATYNHADKCYESIKKSMENLRTKYIDMVLIHWPGVKGFKLDDKRNLEYRIKTYKELERAYTEGLIRSIGISNYNLKHLEELFTYCTIKPVLLQSEFHPLLIQNDLTNFCKKHGMIFQAYSSLGTSDAESTKKLVDNETIKNIAKKHGKTSAQILLKWAVQQNISVIPKSSQVSHLRDNIDIFDFNLDEQDVDLINKLDRNLHLCWNPDTVL</sequence>
<dbReference type="Gene3D" id="3.20.20.100">
    <property type="entry name" value="NADP-dependent oxidoreductase domain"/>
    <property type="match status" value="1"/>
</dbReference>
<proteinExistence type="inferred from homology"/>
<evidence type="ECO:0000256" key="6">
    <source>
        <dbReference type="PIRSR" id="PIRSR000097-3"/>
    </source>
</evidence>
<dbReference type="Proteomes" id="UP000663879">
    <property type="component" value="Unassembled WGS sequence"/>
</dbReference>
<evidence type="ECO:0000313" key="9">
    <source>
        <dbReference type="Proteomes" id="UP000663879"/>
    </source>
</evidence>
<dbReference type="CDD" id="cd19136">
    <property type="entry name" value="AKR_DrGR-like"/>
    <property type="match status" value="1"/>
</dbReference>
<dbReference type="PROSITE" id="PS00062">
    <property type="entry name" value="ALDOKETO_REDUCTASE_2"/>
    <property type="match status" value="1"/>
</dbReference>
<dbReference type="SUPFAM" id="SSF51430">
    <property type="entry name" value="NAD(P)-linked oxidoreductase"/>
    <property type="match status" value="1"/>
</dbReference>
<keyword evidence="9" id="KW-1185">Reference proteome</keyword>
<dbReference type="EMBL" id="CAJNOC010001689">
    <property type="protein sequence ID" value="CAF0883980.1"/>
    <property type="molecule type" value="Genomic_DNA"/>
</dbReference>
<evidence type="ECO:0000313" key="8">
    <source>
        <dbReference type="EMBL" id="CAF0883980.1"/>
    </source>
</evidence>
<protein>
    <recommendedName>
        <fullName evidence="7">NADP-dependent oxidoreductase domain-containing protein</fullName>
    </recommendedName>
</protein>
<dbReference type="PRINTS" id="PR00069">
    <property type="entry name" value="ALDKETRDTASE"/>
</dbReference>
<dbReference type="Pfam" id="PF00248">
    <property type="entry name" value="Aldo_ket_red"/>
    <property type="match status" value="1"/>
</dbReference>
<reference evidence="8" key="1">
    <citation type="submission" date="2021-02" db="EMBL/GenBank/DDBJ databases">
        <authorList>
            <person name="Nowell W R."/>
        </authorList>
    </citation>
    <scope>NUCLEOTIDE SEQUENCE</scope>
    <source>
        <strain evidence="8">Ploen Becks lab</strain>
    </source>
</reference>
<dbReference type="GO" id="GO:0016616">
    <property type="term" value="F:oxidoreductase activity, acting on the CH-OH group of donors, NAD or NADP as acceptor"/>
    <property type="evidence" value="ECO:0007669"/>
    <property type="project" value="UniProtKB-ARBA"/>
</dbReference>
<feature type="binding site" evidence="5">
    <location>
        <position position="109"/>
    </location>
    <ligand>
        <name>substrate</name>
    </ligand>
</feature>
<comment type="caution">
    <text evidence="8">The sequence shown here is derived from an EMBL/GenBank/DDBJ whole genome shotgun (WGS) entry which is preliminary data.</text>
</comment>
<dbReference type="PIRSF" id="PIRSF000097">
    <property type="entry name" value="AKR"/>
    <property type="match status" value="1"/>
</dbReference>
<evidence type="ECO:0000256" key="3">
    <source>
        <dbReference type="ARBA" id="ARBA00023002"/>
    </source>
</evidence>
<name>A0A813YGW6_9BILA</name>
<dbReference type="FunFam" id="3.20.20.100:FF:000002">
    <property type="entry name" value="2,5-diketo-D-gluconic acid reductase A"/>
    <property type="match status" value="1"/>
</dbReference>
<dbReference type="InterPro" id="IPR023210">
    <property type="entry name" value="NADP_OxRdtase_dom"/>
</dbReference>
<gene>
    <name evidence="8" type="ORF">OXX778_LOCUS10562</name>
</gene>
<keyword evidence="3" id="KW-0560">Oxidoreductase</keyword>
<comment type="similarity">
    <text evidence="1">Belongs to the aldo/keto reductase family.</text>
</comment>
<feature type="site" description="Lowers pKa of active site Tyr" evidence="6">
    <location>
        <position position="77"/>
    </location>
</feature>
<evidence type="ECO:0000259" key="7">
    <source>
        <dbReference type="Pfam" id="PF00248"/>
    </source>
</evidence>
<feature type="domain" description="NADP-dependent oxidoreductase" evidence="7">
    <location>
        <begin position="14"/>
        <end position="276"/>
    </location>
</feature>
<accession>A0A813YGW6</accession>
<dbReference type="InterPro" id="IPR020471">
    <property type="entry name" value="AKR"/>
</dbReference>
<dbReference type="InterPro" id="IPR036812">
    <property type="entry name" value="NAD(P)_OxRdtase_dom_sf"/>
</dbReference>
<feature type="active site" description="Proton donor" evidence="4">
    <location>
        <position position="48"/>
    </location>
</feature>
<evidence type="ECO:0000256" key="1">
    <source>
        <dbReference type="ARBA" id="ARBA00007905"/>
    </source>
</evidence>
<dbReference type="OrthoDB" id="416253at2759"/>
<organism evidence="8 9">
    <name type="scientific">Brachionus calyciflorus</name>
    <dbReference type="NCBI Taxonomy" id="104777"/>
    <lineage>
        <taxon>Eukaryota</taxon>
        <taxon>Metazoa</taxon>
        <taxon>Spiralia</taxon>
        <taxon>Gnathifera</taxon>
        <taxon>Rotifera</taxon>
        <taxon>Eurotatoria</taxon>
        <taxon>Monogononta</taxon>
        <taxon>Pseudotrocha</taxon>
        <taxon>Ploima</taxon>
        <taxon>Brachionidae</taxon>
        <taxon>Brachionus</taxon>
    </lineage>
</organism>
<evidence type="ECO:0000256" key="2">
    <source>
        <dbReference type="ARBA" id="ARBA00022857"/>
    </source>
</evidence>
<evidence type="ECO:0000256" key="5">
    <source>
        <dbReference type="PIRSR" id="PIRSR000097-2"/>
    </source>
</evidence>
<keyword evidence="2" id="KW-0521">NADP</keyword>
<dbReference type="PANTHER" id="PTHR43827:SF3">
    <property type="entry name" value="NADP-DEPENDENT OXIDOREDUCTASE DOMAIN-CONTAINING PROTEIN"/>
    <property type="match status" value="1"/>
</dbReference>
<dbReference type="AlphaFoldDB" id="A0A813YGW6"/>
<dbReference type="PANTHER" id="PTHR43827">
    <property type="entry name" value="2,5-DIKETO-D-GLUCONIC ACID REDUCTASE"/>
    <property type="match status" value="1"/>
</dbReference>
<evidence type="ECO:0000256" key="4">
    <source>
        <dbReference type="PIRSR" id="PIRSR000097-1"/>
    </source>
</evidence>
<dbReference type="InterPro" id="IPR018170">
    <property type="entry name" value="Aldo/ket_reductase_CS"/>
</dbReference>